<dbReference type="InterPro" id="IPR018062">
    <property type="entry name" value="HTH_AraC-typ_CS"/>
</dbReference>
<dbReference type="PROSITE" id="PS00041">
    <property type="entry name" value="HTH_ARAC_FAMILY_1"/>
    <property type="match status" value="1"/>
</dbReference>
<reference evidence="5 6" key="1">
    <citation type="submission" date="2017-10" db="EMBL/GenBank/DDBJ databases">
        <title>The draft genome sequence of Lewinella nigricans NBRC 102662.</title>
        <authorList>
            <person name="Wang K."/>
        </authorList>
    </citation>
    <scope>NUCLEOTIDE SEQUENCE [LARGE SCALE GENOMIC DNA]</scope>
    <source>
        <strain evidence="5 6">NBRC 102662</strain>
    </source>
</reference>
<proteinExistence type="predicted"/>
<dbReference type="Gene3D" id="1.10.10.60">
    <property type="entry name" value="Homeodomain-like"/>
    <property type="match status" value="2"/>
</dbReference>
<evidence type="ECO:0000259" key="4">
    <source>
        <dbReference type="PROSITE" id="PS01124"/>
    </source>
</evidence>
<evidence type="ECO:0000313" key="5">
    <source>
        <dbReference type="EMBL" id="PHN01752.1"/>
    </source>
</evidence>
<dbReference type="OrthoDB" id="792101at2"/>
<keyword evidence="2" id="KW-0238">DNA-binding</keyword>
<dbReference type="GO" id="GO:0003700">
    <property type="term" value="F:DNA-binding transcription factor activity"/>
    <property type="evidence" value="ECO:0007669"/>
    <property type="project" value="InterPro"/>
</dbReference>
<organism evidence="5 6">
    <name type="scientific">Flavilitoribacter nigricans (strain ATCC 23147 / DSM 23189 / NBRC 102662 / NCIMB 1420 / SS-2)</name>
    <name type="common">Lewinella nigricans</name>
    <dbReference type="NCBI Taxonomy" id="1122177"/>
    <lineage>
        <taxon>Bacteria</taxon>
        <taxon>Pseudomonadati</taxon>
        <taxon>Bacteroidota</taxon>
        <taxon>Saprospiria</taxon>
        <taxon>Saprospirales</taxon>
        <taxon>Lewinellaceae</taxon>
        <taxon>Flavilitoribacter</taxon>
    </lineage>
</organism>
<dbReference type="SUPFAM" id="SSF51182">
    <property type="entry name" value="RmlC-like cupins"/>
    <property type="match status" value="1"/>
</dbReference>
<dbReference type="InterPro" id="IPR009057">
    <property type="entry name" value="Homeodomain-like_sf"/>
</dbReference>
<dbReference type="InterPro" id="IPR013096">
    <property type="entry name" value="Cupin_2"/>
</dbReference>
<evidence type="ECO:0000256" key="1">
    <source>
        <dbReference type="ARBA" id="ARBA00023015"/>
    </source>
</evidence>
<evidence type="ECO:0000256" key="3">
    <source>
        <dbReference type="ARBA" id="ARBA00023163"/>
    </source>
</evidence>
<sequence length="289" mass="33366">MKTALQKSPIPATQAFIARRLDDPYFDPNWHFHPEYQLFVVLEGTGTRFVGDSIERFRPGDLVFTGPNLPHLWRSDQEYFVGNSNLRARGVVIYFHDNFLGSALLEKNEAFSLRQLMTKATKGLKILGETSRRIRQMMNGILGLQDFESVIKLMEILHLLSQSTEYDLLSSDGYSNTLKRSDTDRMNRVHDHIMAHFQQRIKLEEVAALAYMTPSSFSRYFKSHTNKTFSQFLSEIRIGHASKLLIEKEMSVAEACFKSGFYTLSNFNRQFKSIHGLSPTEYKQAYLQL</sequence>
<dbReference type="SUPFAM" id="SSF46689">
    <property type="entry name" value="Homeodomain-like"/>
    <property type="match status" value="2"/>
</dbReference>
<feature type="domain" description="HTH araC/xylS-type" evidence="4">
    <location>
        <begin position="187"/>
        <end position="285"/>
    </location>
</feature>
<dbReference type="EMBL" id="PDUD01000049">
    <property type="protein sequence ID" value="PHN01752.1"/>
    <property type="molecule type" value="Genomic_DNA"/>
</dbReference>
<keyword evidence="1" id="KW-0805">Transcription regulation</keyword>
<dbReference type="Gene3D" id="2.60.120.10">
    <property type="entry name" value="Jelly Rolls"/>
    <property type="match status" value="1"/>
</dbReference>
<accession>A0A2D0MZN3</accession>
<comment type="caution">
    <text evidence="5">The sequence shown here is derived from an EMBL/GenBank/DDBJ whole genome shotgun (WGS) entry which is preliminary data.</text>
</comment>
<dbReference type="InterPro" id="IPR014710">
    <property type="entry name" value="RmlC-like_jellyroll"/>
</dbReference>
<dbReference type="PANTHER" id="PTHR43280">
    <property type="entry name" value="ARAC-FAMILY TRANSCRIPTIONAL REGULATOR"/>
    <property type="match status" value="1"/>
</dbReference>
<gene>
    <name evidence="5" type="ORF">CRP01_35280</name>
</gene>
<dbReference type="Proteomes" id="UP000223913">
    <property type="component" value="Unassembled WGS sequence"/>
</dbReference>
<dbReference type="GO" id="GO:0043565">
    <property type="term" value="F:sequence-specific DNA binding"/>
    <property type="evidence" value="ECO:0007669"/>
    <property type="project" value="InterPro"/>
</dbReference>
<dbReference type="PANTHER" id="PTHR43280:SF27">
    <property type="entry name" value="TRANSCRIPTIONAL REGULATOR MTLR"/>
    <property type="match status" value="1"/>
</dbReference>
<protein>
    <submittedName>
        <fullName evidence="5">AraC family transcriptional regulator</fullName>
    </submittedName>
</protein>
<evidence type="ECO:0000313" key="6">
    <source>
        <dbReference type="Proteomes" id="UP000223913"/>
    </source>
</evidence>
<dbReference type="RefSeq" id="WP_099154798.1">
    <property type="nucleotide sequence ID" value="NZ_PDUD01000049.1"/>
</dbReference>
<evidence type="ECO:0000256" key="2">
    <source>
        <dbReference type="ARBA" id="ARBA00023125"/>
    </source>
</evidence>
<keyword evidence="3" id="KW-0804">Transcription</keyword>
<name>A0A2D0MZN3_FLAN2</name>
<dbReference type="Pfam" id="PF07883">
    <property type="entry name" value="Cupin_2"/>
    <property type="match status" value="1"/>
</dbReference>
<dbReference type="InterPro" id="IPR018060">
    <property type="entry name" value="HTH_AraC"/>
</dbReference>
<dbReference type="SMART" id="SM00342">
    <property type="entry name" value="HTH_ARAC"/>
    <property type="match status" value="1"/>
</dbReference>
<dbReference type="AlphaFoldDB" id="A0A2D0MZN3"/>
<dbReference type="InterPro" id="IPR011051">
    <property type="entry name" value="RmlC_Cupin_sf"/>
</dbReference>
<keyword evidence="6" id="KW-1185">Reference proteome</keyword>
<dbReference type="PROSITE" id="PS01124">
    <property type="entry name" value="HTH_ARAC_FAMILY_2"/>
    <property type="match status" value="1"/>
</dbReference>
<dbReference type="Pfam" id="PF12833">
    <property type="entry name" value="HTH_18"/>
    <property type="match status" value="1"/>
</dbReference>
<dbReference type="CDD" id="cd06976">
    <property type="entry name" value="cupin_MtlR-like_N"/>
    <property type="match status" value="1"/>
</dbReference>